<keyword evidence="7" id="KW-0539">Nucleus</keyword>
<dbReference type="PANTHER" id="PTHR23105">
    <property type="entry name" value="RIBOSOMAL PROTEIN L7AE FAMILY MEMBER"/>
    <property type="match status" value="1"/>
</dbReference>
<evidence type="ECO:0000256" key="10">
    <source>
        <dbReference type="ARBA" id="ARBA00070787"/>
    </source>
</evidence>
<proteinExistence type="inferred from homology"/>
<evidence type="ECO:0000256" key="7">
    <source>
        <dbReference type="ARBA" id="ARBA00023242"/>
    </source>
</evidence>
<keyword evidence="6" id="KW-0175">Coiled coil</keyword>
<comment type="function">
    <text evidence="8">Regulates cellular senescence through inhibition of PTEN translation. Acts as a pro-apoptotic regulator in response to DNA damage.</text>
</comment>
<comment type="caution">
    <text evidence="12">The sequence shown here is derived from an EMBL/GenBank/DDBJ whole genome shotgun (WGS) entry which is preliminary data.</text>
</comment>
<dbReference type="Gene3D" id="3.40.50.790">
    <property type="match status" value="1"/>
</dbReference>
<evidence type="ECO:0000256" key="6">
    <source>
        <dbReference type="ARBA" id="ARBA00023054"/>
    </source>
</evidence>
<dbReference type="GO" id="GO:0005730">
    <property type="term" value="C:nucleolus"/>
    <property type="evidence" value="ECO:0007669"/>
    <property type="project" value="UniProtKB-SubCell"/>
</dbReference>
<keyword evidence="3" id="KW-0597">Phosphoprotein</keyword>
<keyword evidence="5" id="KW-0007">Acetylation</keyword>
<reference evidence="12" key="1">
    <citation type="submission" date="2021-05" db="EMBL/GenBank/DDBJ databases">
        <title>The genome of the haptophyte Pavlova lutheri (Diacronema luteri, Pavlovales) - a model for lipid biosynthesis in eukaryotic algae.</title>
        <authorList>
            <person name="Hulatt C.J."/>
            <person name="Posewitz M.C."/>
        </authorList>
    </citation>
    <scope>NUCLEOTIDE SEQUENCE</scope>
    <source>
        <strain evidence="12">NIVA-4/92</strain>
    </source>
</reference>
<feature type="region of interest" description="Disordered" evidence="11">
    <location>
        <begin position="244"/>
        <end position="293"/>
    </location>
</feature>
<evidence type="ECO:0000256" key="8">
    <source>
        <dbReference type="ARBA" id="ARBA00054167"/>
    </source>
</evidence>
<organism evidence="12 13">
    <name type="scientific">Diacronema lutheri</name>
    <name type="common">Unicellular marine alga</name>
    <name type="synonym">Monochrysis lutheri</name>
    <dbReference type="NCBI Taxonomy" id="2081491"/>
    <lineage>
        <taxon>Eukaryota</taxon>
        <taxon>Haptista</taxon>
        <taxon>Haptophyta</taxon>
        <taxon>Pavlovophyceae</taxon>
        <taxon>Pavlovales</taxon>
        <taxon>Pavlovaceae</taxon>
        <taxon>Diacronema</taxon>
    </lineage>
</organism>
<protein>
    <recommendedName>
        <fullName evidence="10">Ribosomal L1 domain-containing protein 1</fullName>
    </recommendedName>
</protein>
<evidence type="ECO:0000256" key="2">
    <source>
        <dbReference type="ARBA" id="ARBA00022499"/>
    </source>
</evidence>
<evidence type="ECO:0000256" key="3">
    <source>
        <dbReference type="ARBA" id="ARBA00022553"/>
    </source>
</evidence>
<gene>
    <name evidence="12" type="ORF">KFE25_004052</name>
</gene>
<feature type="compositionally biased region" description="Basic and acidic residues" evidence="11">
    <location>
        <begin position="250"/>
        <end position="262"/>
    </location>
</feature>
<keyword evidence="13" id="KW-1185">Reference proteome</keyword>
<dbReference type="Pfam" id="PF00687">
    <property type="entry name" value="Ribosomal_L1"/>
    <property type="match status" value="1"/>
</dbReference>
<keyword evidence="4" id="KW-0832">Ubl conjugation</keyword>
<sequence length="293" mass="31588">MAAPVPVAAEQVAKATRALLAHEKRREAAARGDKDALFQSGLPIFITIGLKTVPQRKIRKAHKIALRHPLYAESESGACLIVKDTVKQDTKALLEKHGISGISKVLTVEKLRKNYREYEAKRQLSAAYDLFLADNRVLPLLPKLLGKHFFVKKKHPVPVEMRKGDLKRQLESALRCTYLHVSGQSIAVKVGHTAMSEGEVCENVLAALGDIGGAVPGKWPAIQTLHLKSAESAALPLYNSLPDGAVAADKPTEPKPGREAEAKASAAGKGKRAREASTRGAQPAAKKRSSKAT</sequence>
<evidence type="ECO:0000256" key="1">
    <source>
        <dbReference type="ARBA" id="ARBA00004604"/>
    </source>
</evidence>
<dbReference type="InterPro" id="IPR016095">
    <property type="entry name" value="Ribosomal_uL1_3-a/b-sand"/>
</dbReference>
<accession>A0A8J6C8N2</accession>
<dbReference type="InterPro" id="IPR023674">
    <property type="entry name" value="Ribosomal_uL1-like"/>
</dbReference>
<dbReference type="OrthoDB" id="10251727at2759"/>
<dbReference type="SUPFAM" id="SSF56808">
    <property type="entry name" value="Ribosomal protein L1"/>
    <property type="match status" value="1"/>
</dbReference>
<dbReference type="InterPro" id="IPR050257">
    <property type="entry name" value="eL8/uL1-like"/>
</dbReference>
<evidence type="ECO:0000256" key="5">
    <source>
        <dbReference type="ARBA" id="ARBA00022990"/>
    </source>
</evidence>
<comment type="similarity">
    <text evidence="9">Belongs to the universal ribosomal protein uL1 family. Highly divergent.</text>
</comment>
<dbReference type="EMBL" id="JAGTXO010000015">
    <property type="protein sequence ID" value="KAG8463779.1"/>
    <property type="molecule type" value="Genomic_DNA"/>
</dbReference>
<dbReference type="InterPro" id="IPR028364">
    <property type="entry name" value="Ribosomal_uL1/biogenesis"/>
</dbReference>
<evidence type="ECO:0000313" key="12">
    <source>
        <dbReference type="EMBL" id="KAG8463779.1"/>
    </source>
</evidence>
<evidence type="ECO:0000256" key="4">
    <source>
        <dbReference type="ARBA" id="ARBA00022843"/>
    </source>
</evidence>
<dbReference type="AlphaFoldDB" id="A0A8J6C8N2"/>
<evidence type="ECO:0000256" key="9">
    <source>
        <dbReference type="ARBA" id="ARBA00061550"/>
    </source>
</evidence>
<name>A0A8J6C8N2_DIALT</name>
<dbReference type="OMA" id="KKDTIRH"/>
<dbReference type="FunFam" id="3.40.50.790:FF:000004">
    <property type="entry name" value="Ribosomal L1 domain-containing 1-like 1"/>
    <property type="match status" value="1"/>
</dbReference>
<dbReference type="CDD" id="cd00403">
    <property type="entry name" value="Ribosomal_L1"/>
    <property type="match status" value="1"/>
</dbReference>
<dbReference type="Proteomes" id="UP000751190">
    <property type="component" value="Unassembled WGS sequence"/>
</dbReference>
<comment type="subcellular location">
    <subcellularLocation>
        <location evidence="1">Nucleus</location>
        <location evidence="1">Nucleolus</location>
    </subcellularLocation>
</comment>
<evidence type="ECO:0000256" key="11">
    <source>
        <dbReference type="SAM" id="MobiDB-lite"/>
    </source>
</evidence>
<evidence type="ECO:0000313" key="13">
    <source>
        <dbReference type="Proteomes" id="UP000751190"/>
    </source>
</evidence>
<dbReference type="GO" id="GO:0003723">
    <property type="term" value="F:RNA binding"/>
    <property type="evidence" value="ECO:0007669"/>
    <property type="project" value="InterPro"/>
</dbReference>
<keyword evidence="2" id="KW-1017">Isopeptide bond</keyword>